<proteinExistence type="predicted"/>
<sequence>MTRWDYPPRCISPHVASPRSHCEILTWNAPAEWEKARTVRWTCDCGSVFFELCQADGLRFIRRTRRTAGGPMIEESDRWPTVEADAMWNALLFGLIR</sequence>
<dbReference type="RefSeq" id="WP_184719790.1">
    <property type="nucleotide sequence ID" value="NZ_JACHJP010000007.1"/>
</dbReference>
<evidence type="ECO:0000313" key="1">
    <source>
        <dbReference type="EMBL" id="MBB4918468.1"/>
    </source>
</evidence>
<comment type="caution">
    <text evidence="1">The sequence shown here is derived from an EMBL/GenBank/DDBJ whole genome shotgun (WGS) entry which is preliminary data.</text>
</comment>
<reference evidence="1 2" key="1">
    <citation type="submission" date="2020-08" db="EMBL/GenBank/DDBJ databases">
        <title>Genomic Encyclopedia of Type Strains, Phase III (KMG-III): the genomes of soil and plant-associated and newly described type strains.</title>
        <authorList>
            <person name="Whitman W."/>
        </authorList>
    </citation>
    <scope>NUCLEOTIDE SEQUENCE [LARGE SCALE GENOMIC DNA]</scope>
    <source>
        <strain evidence="1 2">CECT 8840</strain>
    </source>
</reference>
<gene>
    <name evidence="1" type="ORF">FHS44_005598</name>
</gene>
<dbReference type="Proteomes" id="UP000552644">
    <property type="component" value="Unassembled WGS sequence"/>
</dbReference>
<protein>
    <submittedName>
        <fullName evidence="1">Uncharacterized protein</fullName>
    </submittedName>
</protein>
<organism evidence="1 2">
    <name type="scientific">Streptosporangium saharense</name>
    <dbReference type="NCBI Taxonomy" id="1706840"/>
    <lineage>
        <taxon>Bacteria</taxon>
        <taxon>Bacillati</taxon>
        <taxon>Actinomycetota</taxon>
        <taxon>Actinomycetes</taxon>
        <taxon>Streptosporangiales</taxon>
        <taxon>Streptosporangiaceae</taxon>
        <taxon>Streptosporangium</taxon>
    </lineage>
</organism>
<accession>A0A7W7QRP2</accession>
<keyword evidence="2" id="KW-1185">Reference proteome</keyword>
<dbReference type="EMBL" id="JACHJP010000007">
    <property type="protein sequence ID" value="MBB4918468.1"/>
    <property type="molecule type" value="Genomic_DNA"/>
</dbReference>
<evidence type="ECO:0000313" key="2">
    <source>
        <dbReference type="Proteomes" id="UP000552644"/>
    </source>
</evidence>
<name>A0A7W7QRP2_9ACTN</name>
<dbReference type="AlphaFoldDB" id="A0A7W7QRP2"/>